<dbReference type="AlphaFoldDB" id="A0A0G1KBK6"/>
<dbReference type="Proteomes" id="UP000034032">
    <property type="component" value="Unassembled WGS sequence"/>
</dbReference>
<dbReference type="EMBL" id="LCJR01000030">
    <property type="protein sequence ID" value="KKT80975.1"/>
    <property type="molecule type" value="Genomic_DNA"/>
</dbReference>
<evidence type="ECO:0008006" key="3">
    <source>
        <dbReference type="Google" id="ProtNLM"/>
    </source>
</evidence>
<reference evidence="1 2" key="1">
    <citation type="journal article" date="2015" name="Nature">
        <title>rRNA introns, odd ribosomes, and small enigmatic genomes across a large radiation of phyla.</title>
        <authorList>
            <person name="Brown C.T."/>
            <person name="Hug L.A."/>
            <person name="Thomas B.C."/>
            <person name="Sharon I."/>
            <person name="Castelle C.J."/>
            <person name="Singh A."/>
            <person name="Wilkins M.J."/>
            <person name="Williams K.H."/>
            <person name="Banfield J.F."/>
        </authorList>
    </citation>
    <scope>NUCLEOTIDE SEQUENCE [LARGE SCALE GENOMIC DNA]</scope>
</reference>
<accession>A0A0G1KBK6</accession>
<protein>
    <recommendedName>
        <fullName evidence="3">Dephospho-CoA kinase</fullName>
    </recommendedName>
</protein>
<organism evidence="1 2">
    <name type="scientific">Candidatus Yanofskybacteria bacterium GW2011_GWA2_44_9</name>
    <dbReference type="NCBI Taxonomy" id="1619025"/>
    <lineage>
        <taxon>Bacteria</taxon>
        <taxon>Candidatus Yanofskyibacteriota</taxon>
    </lineage>
</organism>
<gene>
    <name evidence="1" type="ORF">UW79_C0030G0007</name>
</gene>
<dbReference type="SUPFAM" id="SSF52540">
    <property type="entry name" value="P-loop containing nucleoside triphosphate hydrolases"/>
    <property type="match status" value="1"/>
</dbReference>
<name>A0A0G1KBK6_9BACT</name>
<dbReference type="PANTHER" id="PTHR41930">
    <property type="entry name" value="UPF0200 PROTEIN MJ1399"/>
    <property type="match status" value="1"/>
</dbReference>
<proteinExistence type="predicted"/>
<dbReference type="Gene3D" id="3.40.50.300">
    <property type="entry name" value="P-loop containing nucleotide triphosphate hydrolases"/>
    <property type="match status" value="1"/>
</dbReference>
<evidence type="ECO:0000313" key="1">
    <source>
        <dbReference type="EMBL" id="KKT80975.1"/>
    </source>
</evidence>
<evidence type="ECO:0000313" key="2">
    <source>
        <dbReference type="Proteomes" id="UP000034032"/>
    </source>
</evidence>
<sequence length="192" mass="21514">MRIIGLIGEKGSGKGLFTAMLKNILGIGYDKKVERVSSSDILFETLNKWGVETSRVNLQKLAEAMDRVYGAGTLSRAVMDKISRSDADIVVFDSVRWQTDFDAVKSLGPDSILLYITAPAELRYERRRGSSEKAGESEIAWDEFLAQEDALTERDIPRLGAQADFTILNYSSELGNFEDQILRFCKTFQLQS</sequence>
<dbReference type="PANTHER" id="PTHR41930:SF1">
    <property type="entry name" value="DEPHOSPHO-COA KINASE"/>
    <property type="match status" value="1"/>
</dbReference>
<comment type="caution">
    <text evidence="1">The sequence shown here is derived from an EMBL/GenBank/DDBJ whole genome shotgun (WGS) entry which is preliminary data.</text>
</comment>
<dbReference type="InterPro" id="IPR027417">
    <property type="entry name" value="P-loop_NTPase"/>
</dbReference>